<keyword evidence="4" id="KW-1015">Disulfide bond</keyword>
<dbReference type="RefSeq" id="WP_085470903.1">
    <property type="nucleotide sequence ID" value="NZ_FXAV01000039.1"/>
</dbReference>
<name>A0ABY1MJ11_RHORH</name>
<feature type="transmembrane region" description="Helical" evidence="6">
    <location>
        <begin position="14"/>
        <end position="33"/>
    </location>
</feature>
<proteinExistence type="inferred from homology"/>
<dbReference type="InterPro" id="IPR012336">
    <property type="entry name" value="Thioredoxin-like_fold"/>
</dbReference>
<dbReference type="Pfam" id="PF13462">
    <property type="entry name" value="Thioredoxin_4"/>
    <property type="match status" value="1"/>
</dbReference>
<protein>
    <submittedName>
        <fullName evidence="8">Protein-disulfide isomerase</fullName>
    </submittedName>
</protein>
<evidence type="ECO:0000256" key="5">
    <source>
        <dbReference type="ARBA" id="ARBA00023284"/>
    </source>
</evidence>
<keyword evidence="3" id="KW-0560">Oxidoreductase</keyword>
<dbReference type="PANTHER" id="PTHR13887">
    <property type="entry name" value="GLUTATHIONE S-TRANSFERASE KAPPA"/>
    <property type="match status" value="1"/>
</dbReference>
<dbReference type="EMBL" id="FXAV01000039">
    <property type="protein sequence ID" value="SMG59575.1"/>
    <property type="molecule type" value="Genomic_DNA"/>
</dbReference>
<organism evidence="8 9">
    <name type="scientific">Rhodococcus rhodochrous J3</name>
    <dbReference type="NCBI Taxonomy" id="903528"/>
    <lineage>
        <taxon>Bacteria</taxon>
        <taxon>Bacillati</taxon>
        <taxon>Actinomycetota</taxon>
        <taxon>Actinomycetes</taxon>
        <taxon>Mycobacteriales</taxon>
        <taxon>Nocardiaceae</taxon>
        <taxon>Rhodococcus</taxon>
    </lineage>
</organism>
<comment type="similarity">
    <text evidence="1">Belongs to the thioredoxin family. DsbA subfamily.</text>
</comment>
<sequence length="236" mass="25229">MTPTKQTIRTRRDLWLLGALGVVVAVLLAFLVVDRTGTDETAEPVSTPQMGPVGDRSRRIDGDPMAIGAVDAPVVMVAYSDYRCPFCAKFSRDTEPTLVDKYVDEGILRIEWRDLPIFGDQSMAAARAGRAAAAQGKFWEFGTAVYASSPDRGHPDLTPEALRSFAAAAGVPDLDRFDRQAADPSLDQDIYADVLEANTIGVSSTPSFVINGTPILGAQPLGVFEQVIEAAAGTTP</sequence>
<reference evidence="8 9" key="1">
    <citation type="submission" date="2017-04" db="EMBL/GenBank/DDBJ databases">
        <authorList>
            <person name="Varghese N."/>
            <person name="Submissions S."/>
        </authorList>
    </citation>
    <scope>NUCLEOTIDE SEQUENCE [LARGE SCALE GENOMIC DNA]</scope>
    <source>
        <strain evidence="8 9">J3</strain>
    </source>
</reference>
<evidence type="ECO:0000256" key="1">
    <source>
        <dbReference type="ARBA" id="ARBA00005791"/>
    </source>
</evidence>
<evidence type="ECO:0000256" key="3">
    <source>
        <dbReference type="ARBA" id="ARBA00023002"/>
    </source>
</evidence>
<gene>
    <name evidence="8" type="ORF">SAMN02745947_05448</name>
</gene>
<comment type="caution">
    <text evidence="8">The sequence shown here is derived from an EMBL/GenBank/DDBJ whole genome shotgun (WGS) entry which is preliminary data.</text>
</comment>
<dbReference type="SUPFAM" id="SSF52833">
    <property type="entry name" value="Thioredoxin-like"/>
    <property type="match status" value="1"/>
</dbReference>
<keyword evidence="6" id="KW-0472">Membrane</keyword>
<evidence type="ECO:0000313" key="9">
    <source>
        <dbReference type="Proteomes" id="UP000193566"/>
    </source>
</evidence>
<keyword evidence="8" id="KW-0413">Isomerase</keyword>
<keyword evidence="2" id="KW-0732">Signal</keyword>
<dbReference type="Gene3D" id="3.40.30.10">
    <property type="entry name" value="Glutaredoxin"/>
    <property type="match status" value="1"/>
</dbReference>
<dbReference type="InterPro" id="IPR036249">
    <property type="entry name" value="Thioredoxin-like_sf"/>
</dbReference>
<dbReference type="GO" id="GO:0016853">
    <property type="term" value="F:isomerase activity"/>
    <property type="evidence" value="ECO:0007669"/>
    <property type="project" value="UniProtKB-KW"/>
</dbReference>
<dbReference type="InterPro" id="IPR013766">
    <property type="entry name" value="Thioredoxin_domain"/>
</dbReference>
<dbReference type="Proteomes" id="UP000193566">
    <property type="component" value="Unassembled WGS sequence"/>
</dbReference>
<keyword evidence="6" id="KW-1133">Transmembrane helix</keyword>
<dbReference type="PANTHER" id="PTHR13887:SF14">
    <property type="entry name" value="DISULFIDE BOND FORMATION PROTEIN D"/>
    <property type="match status" value="1"/>
</dbReference>
<evidence type="ECO:0000313" key="8">
    <source>
        <dbReference type="EMBL" id="SMG59575.1"/>
    </source>
</evidence>
<keyword evidence="9" id="KW-1185">Reference proteome</keyword>
<evidence type="ECO:0000256" key="2">
    <source>
        <dbReference type="ARBA" id="ARBA00022729"/>
    </source>
</evidence>
<feature type="domain" description="Thioredoxin" evidence="7">
    <location>
        <begin position="31"/>
        <end position="233"/>
    </location>
</feature>
<accession>A0ABY1MJ11</accession>
<dbReference type="PROSITE" id="PS51352">
    <property type="entry name" value="THIOREDOXIN_2"/>
    <property type="match status" value="1"/>
</dbReference>
<evidence type="ECO:0000256" key="6">
    <source>
        <dbReference type="SAM" id="Phobius"/>
    </source>
</evidence>
<evidence type="ECO:0000256" key="4">
    <source>
        <dbReference type="ARBA" id="ARBA00023157"/>
    </source>
</evidence>
<keyword evidence="5" id="KW-0676">Redox-active center</keyword>
<keyword evidence="6" id="KW-0812">Transmembrane</keyword>
<evidence type="ECO:0000259" key="7">
    <source>
        <dbReference type="PROSITE" id="PS51352"/>
    </source>
</evidence>